<accession>A0ABM1RFB8</accession>
<proteinExistence type="predicted"/>
<dbReference type="RefSeq" id="XP_019097706.1">
    <property type="nucleotide sequence ID" value="XM_019242161.1"/>
</dbReference>
<name>A0ABM1RFB8_CAMSA</name>
<evidence type="ECO:0000313" key="2">
    <source>
        <dbReference type="Proteomes" id="UP000694864"/>
    </source>
</evidence>
<organism evidence="2 3">
    <name type="scientific">Camelina sativa</name>
    <name type="common">False flax</name>
    <name type="synonym">Myagrum sativum</name>
    <dbReference type="NCBI Taxonomy" id="90675"/>
    <lineage>
        <taxon>Eukaryota</taxon>
        <taxon>Viridiplantae</taxon>
        <taxon>Streptophyta</taxon>
        <taxon>Embryophyta</taxon>
        <taxon>Tracheophyta</taxon>
        <taxon>Spermatophyta</taxon>
        <taxon>Magnoliopsida</taxon>
        <taxon>eudicotyledons</taxon>
        <taxon>Gunneridae</taxon>
        <taxon>Pentapetalae</taxon>
        <taxon>rosids</taxon>
        <taxon>malvids</taxon>
        <taxon>Brassicales</taxon>
        <taxon>Brassicaceae</taxon>
        <taxon>Camelineae</taxon>
        <taxon>Camelina</taxon>
    </lineage>
</organism>
<dbReference type="GeneID" id="104772796"/>
<gene>
    <name evidence="3" type="primary">LOC104772796</name>
</gene>
<keyword evidence="2" id="KW-1185">Reference proteome</keyword>
<dbReference type="PANTHER" id="PTHR45749:SF34">
    <property type="entry name" value="ZINC FINGER MYM-TYPE PROTEIN 1-LIKE"/>
    <property type="match status" value="1"/>
</dbReference>
<protein>
    <submittedName>
        <fullName evidence="3">Zinc finger MYM-type protein 1-like</fullName>
    </submittedName>
</protein>
<evidence type="ECO:0000313" key="3">
    <source>
        <dbReference type="RefSeq" id="XP_019097706.1"/>
    </source>
</evidence>
<sequence length="162" mass="17990">MCPTIQKDIVNCFVEELVKSVIEEMGHDVFGLLVDESADVSDKEQMAVVFRFVDKRGMVKERFMSITHVSDTASSSLKAAIDSLFAKYGLSIKKVRGQGYDGASNMRGEFNGLRALISKETPSAYYVHCFAHQLQLVVVGVAKKHFDVGDFFDMISLLVNVV</sequence>
<dbReference type="Pfam" id="PF14291">
    <property type="entry name" value="DUF4371"/>
    <property type="match status" value="1"/>
</dbReference>
<dbReference type="InterPro" id="IPR012337">
    <property type="entry name" value="RNaseH-like_sf"/>
</dbReference>
<reference evidence="2" key="1">
    <citation type="journal article" date="2014" name="Nat. Commun.">
        <title>The emerging biofuel crop Camelina sativa retains a highly undifferentiated hexaploid genome structure.</title>
        <authorList>
            <person name="Kagale S."/>
            <person name="Koh C."/>
            <person name="Nixon J."/>
            <person name="Bollina V."/>
            <person name="Clarke W.E."/>
            <person name="Tuteja R."/>
            <person name="Spillane C."/>
            <person name="Robinson S.J."/>
            <person name="Links M.G."/>
            <person name="Clarke C."/>
            <person name="Higgins E.E."/>
            <person name="Huebert T."/>
            <person name="Sharpe A.G."/>
            <person name="Parkin I.A."/>
        </authorList>
    </citation>
    <scope>NUCLEOTIDE SEQUENCE [LARGE SCALE GENOMIC DNA]</scope>
    <source>
        <strain evidence="2">cv. DH55</strain>
    </source>
</reference>
<feature type="domain" description="DUF4371" evidence="1">
    <location>
        <begin position="2"/>
        <end position="112"/>
    </location>
</feature>
<dbReference type="InterPro" id="IPR025398">
    <property type="entry name" value="DUF4371"/>
</dbReference>
<dbReference type="Proteomes" id="UP000694864">
    <property type="component" value="Chromosome 20"/>
</dbReference>
<dbReference type="PANTHER" id="PTHR45749">
    <property type="match status" value="1"/>
</dbReference>
<dbReference type="SUPFAM" id="SSF53098">
    <property type="entry name" value="Ribonuclease H-like"/>
    <property type="match status" value="1"/>
</dbReference>
<reference evidence="3" key="2">
    <citation type="submission" date="2025-08" db="UniProtKB">
        <authorList>
            <consortium name="RefSeq"/>
        </authorList>
    </citation>
    <scope>IDENTIFICATION</scope>
    <source>
        <tissue evidence="3">Leaf</tissue>
    </source>
</reference>
<evidence type="ECO:0000259" key="1">
    <source>
        <dbReference type="Pfam" id="PF14291"/>
    </source>
</evidence>